<feature type="compositionally biased region" description="Polar residues" evidence="1">
    <location>
        <begin position="1756"/>
        <end position="1767"/>
    </location>
</feature>
<feature type="transmembrane region" description="Helical" evidence="2">
    <location>
        <begin position="20"/>
        <end position="39"/>
    </location>
</feature>
<comment type="caution">
    <text evidence="3">The sequence shown here is derived from an EMBL/GenBank/DDBJ whole genome shotgun (WGS) entry which is preliminary data.</text>
</comment>
<dbReference type="RefSeq" id="XP_040680175.1">
    <property type="nucleotide sequence ID" value="XM_040821606.1"/>
</dbReference>
<evidence type="ECO:0000256" key="1">
    <source>
        <dbReference type="SAM" id="MobiDB-lite"/>
    </source>
</evidence>
<feature type="compositionally biased region" description="Low complexity" evidence="1">
    <location>
        <begin position="647"/>
        <end position="657"/>
    </location>
</feature>
<evidence type="ECO:0000313" key="3">
    <source>
        <dbReference type="EMBL" id="KHN99109.1"/>
    </source>
</evidence>
<feature type="compositionally biased region" description="Basic and acidic residues" evidence="1">
    <location>
        <begin position="1168"/>
        <end position="1180"/>
    </location>
</feature>
<feature type="transmembrane region" description="Helical" evidence="2">
    <location>
        <begin position="121"/>
        <end position="141"/>
    </location>
</feature>
<feature type="compositionally biased region" description="Polar residues" evidence="1">
    <location>
        <begin position="515"/>
        <end position="532"/>
    </location>
</feature>
<evidence type="ECO:0000256" key="2">
    <source>
        <dbReference type="SAM" id="Phobius"/>
    </source>
</evidence>
<feature type="region of interest" description="Disordered" evidence="1">
    <location>
        <begin position="949"/>
        <end position="1007"/>
    </location>
</feature>
<feature type="compositionally biased region" description="Low complexity" evidence="1">
    <location>
        <begin position="1915"/>
        <end position="1927"/>
    </location>
</feature>
<feature type="compositionally biased region" description="Basic residues" evidence="1">
    <location>
        <begin position="789"/>
        <end position="798"/>
    </location>
</feature>
<feature type="compositionally biased region" description="Pro residues" evidence="1">
    <location>
        <begin position="813"/>
        <end position="829"/>
    </location>
</feature>
<dbReference type="Proteomes" id="UP000030816">
    <property type="component" value="Unassembled WGS sequence"/>
</dbReference>
<feature type="region of interest" description="Disordered" evidence="1">
    <location>
        <begin position="1843"/>
        <end position="1873"/>
    </location>
</feature>
<accession>A0A0B2WZU2</accession>
<sequence length="2052" mass="221417">MPSSARDQALLTVVETEELTPGSHISGAIVCASLGTVLFHLRGGAPSLFRGGLRLVLAAFLLFASLWAVDGFVATFLDQTSAAGCQVAVTFAAAFDQLARISLEEFLFWVMRSDVPATSGVLFPQTVFFVRFIVGGIFVGVQRPQFNPVCVGTNLLWPLGVVVLCMDALIILGLVTKASSTGVFRDTRAENPLGSRSRAIALTIVVSGLWIVLSIPMMLGVSTLSIATRTALPAIGVLLVIGVLAFYFEYATLPKKAAQNYTPCVNKLLSEAVHSPTRRPGNREVSTIQSSLPPDRLGRSREDWRKFPRSATKGALVSRDANNALPVIGRPSRGQAAAGIGGMPVKGELFPPLTTESLTSKREGCLVQPTKKAVIKGGKLVISFPMIQENGLSGASPLRRIATVDLATAAKQDRERRVNFAATQQSITPQQPSTNRYSNRPSEELRRKQVGRTPITAKQTMASTMEATEARPRQGASSAVLQAPVTSMGGIRQRSPSHISQCFHGTIPPVIPSKDVSSPRIQSPTSQISSSGVRPKPLPRSPLRPVPGKTTKAATLQGPTQSPTEISSRTKDHVQELKNTATGAPSGLTPELPSSRSESVAQRSSINCPSRNVDILVPPVPPLSPRDPASCSYDQLERALSNRHLGSEPSSSIPRSSSGKDNIRPPRRKPTTPPPVYEGNPPKTPVQLRETSGLPGHPRARTVKSSASASQDKMVMFVNSIDYSDPSGVRDIIHGMATDLATKANSRDSEKRDSVIHRPRPIPRMSPSRSSVSTRKSPSVASASDYSSPKKRERKVRLRASASIVRAQGSLSPLPPVPPLPPQQPPPGVPKSEPLVPATTKETLHQARTDDSEVKESIPPMVEAGIAQSPTTSQPRSPYGRPEPQERVNNPDTLTAWTPEEHVWPSTSAKRQLEATKYMSKFSIATTISPEDPPSLYLQSPALALLRSSQEGLRRKSSPVLPGVPANDGRKSAGPISTVTDQPGIQSAATSSAKRDPKSQDLDDDHASKSVGVFSAAVGMSSRTTFVDGALPSHRDEVKEVATFKLDRSADGSANAASTLSTPNSAEGGTDSKKDPWHCRVGETPPTFSGREAMQTRRFPKPPRLELDKAFKRIRGSPPTASPLEAPQQALNKIQEQLSKLDESDVADAGLEKRMSLLKSIEIEMGKEENRWQKMRDDLTKTSASTLSSTPNSPCPDEASPLSPQNVQPPAINVFECSPNRLKNNGMRPQSSILYTAEQVQMSRANLVLDSRRVITGDDASSIAARAEGVLRKPENSAPNPKIPNLEATPRSSTPEAAIESTRSPSPGPRLVTGKFEESSPVEELSPLDRQLESPVSQSTSPGMWRAAPQSPKSPPPSGEPAARRHTLRPPRRSRRISPLPDILENPEPLENKRDTLGIFRFPWGERSDTATPHISLQNRVFMPPGSVSRGGPPIYPTLEQQAQVIGSQQQQSSFFDHHSEEEAFEDIFEDSDNTGSDDDDDAFDETTLWEIASLLKSDRVPSRESLFPSNEPVTYDAPPRLSVVQGPANHDRPSPVPPARQVTEMEDWGFFKEEPSSPPLPRRKSLSPIFPPETTLWVYNVCMPPSPAHHGLFQDDELWETYVDSHHPVTRAPLRQNKASNITSTSLWSKRATKADMPPLTHLWPGQSQSQPIVESIVQIKEVSRPSVPVPQPLWSAPKSIPGNGALGLPQPEPEHWNQYIDLGGRVLCPRLQNKEHLAIESSSLWSQTQGASQEEQSGVATASPTPPSDGNKGGTSPTATITTGEQVAGNDMTFPIETSINSPESEHATVSTDGQPIDDACNAVESPDDVATPSLQVRRLWVPVSVPPLDEEHQGLFQVQQGGYQHDRKYRRTSKSPAALGTRPTPRLSHPSLQELESNALWAPASPHTFARDWFTLPSVRPSTEPDRLSRESSSGSPVSNTSSVCSDATAESAVASLLIGQASAQLKPRQSVAAADCMATLEETGPPARPRTEIARSVPNRAAALHDTPQGAVEASTTSSSQPDQEAQQDTDTTGQEERLAVTEVNADAETVVVPEQHTNPPAAANNHE</sequence>
<keyword evidence="2" id="KW-0472">Membrane</keyword>
<feature type="transmembrane region" description="Helical" evidence="2">
    <location>
        <begin position="231"/>
        <end position="248"/>
    </location>
</feature>
<feature type="compositionally biased region" description="Polar residues" evidence="1">
    <location>
        <begin position="552"/>
        <end position="567"/>
    </location>
</feature>
<feature type="transmembrane region" description="Helical" evidence="2">
    <location>
        <begin position="153"/>
        <end position="175"/>
    </location>
</feature>
<feature type="compositionally biased region" description="Polar residues" evidence="1">
    <location>
        <begin position="1290"/>
        <end position="1305"/>
    </location>
</feature>
<feature type="compositionally biased region" description="Pro residues" evidence="1">
    <location>
        <begin position="536"/>
        <end position="545"/>
    </location>
</feature>
<feature type="compositionally biased region" description="Low complexity" evidence="1">
    <location>
        <begin position="763"/>
        <end position="787"/>
    </location>
</feature>
<feature type="region of interest" description="Disordered" evidence="1">
    <location>
        <begin position="742"/>
        <end position="908"/>
    </location>
</feature>
<feature type="compositionally biased region" description="Polar residues" evidence="1">
    <location>
        <begin position="1998"/>
        <end position="2017"/>
    </location>
</feature>
<keyword evidence="2" id="KW-0812">Transmembrane</keyword>
<feature type="compositionally biased region" description="Low complexity" evidence="1">
    <location>
        <begin position="1181"/>
        <end position="1190"/>
    </location>
</feature>
<feature type="region of interest" description="Disordered" evidence="1">
    <location>
        <begin position="505"/>
        <end position="709"/>
    </location>
</feature>
<feature type="region of interest" description="Disordered" evidence="1">
    <location>
        <begin position="1047"/>
        <end position="1105"/>
    </location>
</feature>
<feature type="compositionally biased region" description="Polar residues" evidence="1">
    <location>
        <begin position="975"/>
        <end position="992"/>
    </location>
</feature>
<name>A0A0B2WZU2_METAS</name>
<feature type="compositionally biased region" description="Basic and acidic residues" evidence="1">
    <location>
        <begin position="993"/>
        <end position="1007"/>
    </location>
</feature>
<feature type="region of interest" description="Disordered" evidence="1">
    <location>
        <begin position="420"/>
        <end position="455"/>
    </location>
</feature>
<protein>
    <submittedName>
        <fullName evidence="3">Uncharacterized protein</fullName>
    </submittedName>
</protein>
<keyword evidence="4" id="KW-1185">Reference proteome</keyword>
<organism evidence="3 4">
    <name type="scientific">Metarhizium album (strain ARSEF 1941)</name>
    <dbReference type="NCBI Taxonomy" id="1081103"/>
    <lineage>
        <taxon>Eukaryota</taxon>
        <taxon>Fungi</taxon>
        <taxon>Dikarya</taxon>
        <taxon>Ascomycota</taxon>
        <taxon>Pezizomycotina</taxon>
        <taxon>Sordariomycetes</taxon>
        <taxon>Hypocreomycetidae</taxon>
        <taxon>Hypocreales</taxon>
        <taxon>Clavicipitaceae</taxon>
        <taxon>Metarhizium</taxon>
    </lineage>
</organism>
<feature type="compositionally biased region" description="Polar residues" evidence="1">
    <location>
        <begin position="1778"/>
        <end position="1796"/>
    </location>
</feature>
<dbReference type="EMBL" id="AZHE01000005">
    <property type="protein sequence ID" value="KHN99109.1"/>
    <property type="molecule type" value="Genomic_DNA"/>
</dbReference>
<feature type="region of interest" description="Disordered" evidence="1">
    <location>
        <begin position="1964"/>
        <end position="2052"/>
    </location>
</feature>
<dbReference type="OrthoDB" id="5370537at2759"/>
<dbReference type="GeneID" id="63737262"/>
<feature type="compositionally biased region" description="Basic and acidic residues" evidence="1">
    <location>
        <begin position="745"/>
        <end position="756"/>
    </location>
</feature>
<feature type="transmembrane region" description="Helical" evidence="2">
    <location>
        <begin position="51"/>
        <end position="69"/>
    </location>
</feature>
<feature type="region of interest" description="Disordered" evidence="1">
    <location>
        <begin position="275"/>
        <end position="304"/>
    </location>
</feature>
<feature type="compositionally biased region" description="Basic and acidic residues" evidence="1">
    <location>
        <begin position="1070"/>
        <end position="1081"/>
    </location>
</feature>
<feature type="region of interest" description="Disordered" evidence="1">
    <location>
        <begin position="1168"/>
        <end position="1228"/>
    </location>
</feature>
<feature type="region of interest" description="Disordered" evidence="1">
    <location>
        <begin position="1266"/>
        <end position="1392"/>
    </location>
</feature>
<dbReference type="HOGENOM" id="CLU_000817_0_0_1"/>
<feature type="compositionally biased region" description="Low complexity" evidence="1">
    <location>
        <begin position="594"/>
        <end position="605"/>
    </location>
</feature>
<feature type="region of interest" description="Disordered" evidence="1">
    <location>
        <begin position="1900"/>
        <end position="1927"/>
    </location>
</feature>
<feature type="compositionally biased region" description="Basic residues" evidence="1">
    <location>
        <begin position="1364"/>
        <end position="1376"/>
    </location>
</feature>
<evidence type="ECO:0000313" key="4">
    <source>
        <dbReference type="Proteomes" id="UP000030816"/>
    </source>
</evidence>
<reference evidence="3 4" key="1">
    <citation type="journal article" date="2014" name="Proc. Natl. Acad. Sci. U.S.A.">
        <title>Trajectory and genomic determinants of fungal-pathogen speciation and host adaptation.</title>
        <authorList>
            <person name="Hu X."/>
            <person name="Xiao G."/>
            <person name="Zheng P."/>
            <person name="Shang Y."/>
            <person name="Su Y."/>
            <person name="Zhang X."/>
            <person name="Liu X."/>
            <person name="Zhan S."/>
            <person name="St Leger R.J."/>
            <person name="Wang C."/>
        </authorList>
    </citation>
    <scope>NUCLEOTIDE SEQUENCE [LARGE SCALE GENOMIC DNA]</scope>
    <source>
        <strain evidence="3 4">ARSEF 1941</strain>
    </source>
</reference>
<feature type="compositionally biased region" description="Polar residues" evidence="1">
    <location>
        <begin position="1055"/>
        <end position="1067"/>
    </location>
</feature>
<feature type="region of interest" description="Disordered" evidence="1">
    <location>
        <begin position="1724"/>
        <end position="1798"/>
    </location>
</feature>
<dbReference type="STRING" id="1081103.A0A0B2WZU2"/>
<gene>
    <name evidence="3" type="ORF">MAM_02807</name>
</gene>
<proteinExistence type="predicted"/>
<feature type="compositionally biased region" description="Low complexity" evidence="1">
    <location>
        <begin position="423"/>
        <end position="434"/>
    </location>
</feature>
<feature type="compositionally biased region" description="Polar residues" evidence="1">
    <location>
        <begin position="1724"/>
        <end position="1745"/>
    </location>
</feature>
<feature type="transmembrane region" description="Helical" evidence="2">
    <location>
        <begin position="199"/>
        <end position="219"/>
    </location>
</feature>
<feature type="compositionally biased region" description="Polar residues" evidence="1">
    <location>
        <begin position="887"/>
        <end position="896"/>
    </location>
</feature>
<feature type="compositionally biased region" description="Basic and acidic residues" evidence="1">
    <location>
        <begin position="842"/>
        <end position="856"/>
    </location>
</feature>
<keyword evidence="2" id="KW-1133">Transmembrane helix</keyword>